<reference evidence="2" key="2">
    <citation type="submission" date="2021-08" db="EMBL/GenBank/DDBJ databases">
        <authorList>
            <person name="Tani A."/>
            <person name="Ola A."/>
            <person name="Ogura Y."/>
            <person name="Katsura K."/>
            <person name="Hayashi T."/>
        </authorList>
    </citation>
    <scope>NUCLEOTIDE SEQUENCE</scope>
    <source>
        <strain evidence="2">DSM 17168</strain>
    </source>
</reference>
<accession>A0ABQ4SQU5</accession>
<dbReference type="InterPro" id="IPR013446">
    <property type="entry name" value="G1P_cyt_trans-like"/>
</dbReference>
<keyword evidence="2" id="KW-0808">Transferase</keyword>
<proteinExistence type="predicted"/>
<dbReference type="Gene3D" id="3.90.550.10">
    <property type="entry name" value="Spore Coat Polysaccharide Biosynthesis Protein SpsA, Chain A"/>
    <property type="match status" value="1"/>
</dbReference>
<keyword evidence="2" id="KW-0548">Nucleotidyltransferase</keyword>
<protein>
    <submittedName>
        <fullName evidence="2">Glucose-1-phosphate cytidylyltransferase</fullName>
    </submittedName>
</protein>
<evidence type="ECO:0000313" key="2">
    <source>
        <dbReference type="EMBL" id="GJE04193.1"/>
    </source>
</evidence>
<gene>
    <name evidence="2" type="primary">rfbF</name>
    <name evidence="2" type="ORF">GMJLKIPL_6154</name>
</gene>
<dbReference type="EMBL" id="BPQQ01000106">
    <property type="protein sequence ID" value="GJE04193.1"/>
    <property type="molecule type" value="Genomic_DNA"/>
</dbReference>
<reference evidence="2" key="1">
    <citation type="journal article" date="2021" name="Front. Microbiol.">
        <title>Comprehensive Comparative Genomics and Phenotyping of Methylobacterium Species.</title>
        <authorList>
            <person name="Alessa O."/>
            <person name="Ogura Y."/>
            <person name="Fujitani Y."/>
            <person name="Takami H."/>
            <person name="Hayashi T."/>
            <person name="Sahin N."/>
            <person name="Tani A."/>
        </authorList>
    </citation>
    <scope>NUCLEOTIDE SEQUENCE</scope>
    <source>
        <strain evidence="2">DSM 17168</strain>
    </source>
</reference>
<keyword evidence="3" id="KW-1185">Reference proteome</keyword>
<feature type="domain" description="Nucleotidyl transferase" evidence="1">
    <location>
        <begin position="2"/>
        <end position="175"/>
    </location>
</feature>
<evidence type="ECO:0000313" key="3">
    <source>
        <dbReference type="Proteomes" id="UP001055153"/>
    </source>
</evidence>
<dbReference type="RefSeq" id="WP_238241560.1">
    <property type="nucleotide sequence ID" value="NZ_BPQQ01000106.1"/>
</dbReference>
<dbReference type="GO" id="GO:0016779">
    <property type="term" value="F:nucleotidyltransferase activity"/>
    <property type="evidence" value="ECO:0007669"/>
    <property type="project" value="UniProtKB-KW"/>
</dbReference>
<comment type="caution">
    <text evidence="2">The sequence shown here is derived from an EMBL/GenBank/DDBJ whole genome shotgun (WGS) entry which is preliminary data.</text>
</comment>
<dbReference type="SUPFAM" id="SSF53448">
    <property type="entry name" value="Nucleotide-diphospho-sugar transferases"/>
    <property type="match status" value="1"/>
</dbReference>
<dbReference type="PANTHER" id="PTHR47183">
    <property type="entry name" value="GLUCOSE-1-PHOSPHATE CYTIDYLYLTRANSFERASE-RELATED"/>
    <property type="match status" value="1"/>
</dbReference>
<name>A0ABQ4SQU5_9HYPH</name>
<dbReference type="InterPro" id="IPR029044">
    <property type="entry name" value="Nucleotide-diphossugar_trans"/>
</dbReference>
<dbReference type="PANTHER" id="PTHR47183:SF1">
    <property type="entry name" value="GLUCOSE-1-PHOSPHATE CYTIDYLYLTRANSFERASE"/>
    <property type="match status" value="1"/>
</dbReference>
<dbReference type="Proteomes" id="UP001055153">
    <property type="component" value="Unassembled WGS sequence"/>
</dbReference>
<evidence type="ECO:0000259" key="1">
    <source>
        <dbReference type="Pfam" id="PF00483"/>
    </source>
</evidence>
<dbReference type="Pfam" id="PF00483">
    <property type="entry name" value="NTP_transferase"/>
    <property type="match status" value="1"/>
</dbReference>
<sequence length="245" mass="28114">MKVLILAGGRGTRAYPYTDYLPKPMMPIGGKPIIVRVMQIFASQGVTDFVLSLGYRKEIILDYFAGRSLGWNVELVDTGDEADTGDRVRLCQDRLGDEFFVTYSDGLCDVDLDSLRAFHRSHDGLATITNVPLRSQYGTIESDREGRVRAFREKPVLREHRINAGYCIMNKAVFGHWQGSSLEREVFPSLLRSLKLFSFEHDGFFKSMDTFKDQQELEAMFESREFDWIEPRPAVVRARELEVVR</sequence>
<dbReference type="InterPro" id="IPR005835">
    <property type="entry name" value="NTP_transferase_dom"/>
</dbReference>
<organism evidence="2 3">
    <name type="scientific">Methylobacterium isbiliense</name>
    <dbReference type="NCBI Taxonomy" id="315478"/>
    <lineage>
        <taxon>Bacteria</taxon>
        <taxon>Pseudomonadati</taxon>
        <taxon>Pseudomonadota</taxon>
        <taxon>Alphaproteobacteria</taxon>
        <taxon>Hyphomicrobiales</taxon>
        <taxon>Methylobacteriaceae</taxon>
        <taxon>Methylobacterium</taxon>
    </lineage>
</organism>